<evidence type="ECO:0000256" key="1">
    <source>
        <dbReference type="SAM" id="SignalP"/>
    </source>
</evidence>
<dbReference type="KEGG" id="hcb:HCBAA847_1133"/>
<feature type="signal peptide" evidence="1">
    <location>
        <begin position="1"/>
        <end position="20"/>
    </location>
</feature>
<proteinExistence type="predicted"/>
<evidence type="ECO:0000313" key="3">
    <source>
        <dbReference type="EMBL" id="EFR46911.1"/>
    </source>
</evidence>
<evidence type="ECO:0008006" key="6">
    <source>
        <dbReference type="Google" id="ProtNLM"/>
    </source>
</evidence>
<dbReference type="SUPFAM" id="SSF56935">
    <property type="entry name" value="Porins"/>
    <property type="match status" value="1"/>
</dbReference>
<keyword evidence="1" id="KW-0732">Signal</keyword>
<organism evidence="2 5">
    <name type="scientific">Helicobacter cinaedi CCUG 18818 = ATCC BAA-847</name>
    <dbReference type="NCBI Taxonomy" id="537971"/>
    <lineage>
        <taxon>Bacteria</taxon>
        <taxon>Pseudomonadati</taxon>
        <taxon>Campylobacterota</taxon>
        <taxon>Epsilonproteobacteria</taxon>
        <taxon>Campylobacterales</taxon>
        <taxon>Helicobacteraceae</taxon>
        <taxon>Helicobacter</taxon>
    </lineage>
</organism>
<reference evidence="2 5" key="2">
    <citation type="journal article" date="2012" name="J. Bacteriol.">
        <title>Complete Genome Sequence of Helicobacter cinaedi Type Strain ATCC BAA-847.</title>
        <authorList>
            <person name="Miyoshi-Akiyama T."/>
            <person name="Takeshita N."/>
            <person name="Ohmagari N."/>
            <person name="Kirikae T."/>
        </authorList>
    </citation>
    <scope>NUCLEOTIDE SEQUENCE [LARGE SCALE GENOMIC DNA]</scope>
    <source>
        <strain evidence="2 5">ATCC BAA-847</strain>
    </source>
</reference>
<reference evidence="4" key="4">
    <citation type="journal article" date="2014" name="Genome Announc.">
        <title>Draft genome sequences of six enterohepatic helicobacter species isolated from humans and one from rhesus macaques.</title>
        <authorList>
            <person name="Shen Z."/>
            <person name="Sheh A."/>
            <person name="Young S.K."/>
            <person name="Abouelliel A."/>
            <person name="Ward D.V."/>
            <person name="Earl A.M."/>
            <person name="Fox J.G."/>
        </authorList>
    </citation>
    <scope>NUCLEOTIDE SEQUENCE [LARGE SCALE GENOMIC DNA]</scope>
    <source>
        <strain evidence="4">CCUG 18818</strain>
    </source>
</reference>
<dbReference type="RefSeq" id="WP_002956789.1">
    <property type="nucleotide sequence ID" value="NC_020555.1"/>
</dbReference>
<evidence type="ECO:0000313" key="4">
    <source>
        <dbReference type="Proteomes" id="UP000005755"/>
    </source>
</evidence>
<evidence type="ECO:0000313" key="2">
    <source>
        <dbReference type="EMBL" id="BAM32370.1"/>
    </source>
</evidence>
<evidence type="ECO:0000313" key="5">
    <source>
        <dbReference type="Proteomes" id="UP000006036"/>
    </source>
</evidence>
<dbReference type="EMBL" id="DS990392">
    <property type="protein sequence ID" value="EFR46911.1"/>
    <property type="molecule type" value="Genomic_DNA"/>
</dbReference>
<dbReference type="Proteomes" id="UP000006036">
    <property type="component" value="Chromosome 1"/>
</dbReference>
<gene>
    <name evidence="2" type="ORF">HCBAA847_1133</name>
    <name evidence="3" type="ORF">HCCG_01459</name>
</gene>
<keyword evidence="4" id="KW-1185">Reference proteome</keyword>
<dbReference type="EMBL" id="AP012492">
    <property type="protein sequence ID" value="BAM32370.1"/>
    <property type="molecule type" value="Genomic_DNA"/>
</dbReference>
<protein>
    <recommendedName>
        <fullName evidence="6">Outer membrane protein</fullName>
    </recommendedName>
</protein>
<dbReference type="Proteomes" id="UP000005755">
    <property type="component" value="Unassembled WGS sequence"/>
</dbReference>
<accession>A0AAI8QH29</accession>
<dbReference type="AlphaFoldDB" id="A0AAI8QH29"/>
<name>A0AAI8QH29_9HELI</name>
<dbReference type="InterPro" id="IPR023614">
    <property type="entry name" value="Porin_dom_sf"/>
</dbReference>
<dbReference type="Gene3D" id="2.40.160.10">
    <property type="entry name" value="Porin"/>
    <property type="match status" value="1"/>
</dbReference>
<reference evidence="2" key="3">
    <citation type="submission" date="2012-07" db="EMBL/GenBank/DDBJ databases">
        <authorList>
            <person name="Akiyama T."/>
            <person name="Takeshita N."/>
            <person name="Ohmagari N."/>
            <person name="Kirikae T."/>
        </authorList>
    </citation>
    <scope>NUCLEOTIDE SEQUENCE</scope>
    <source>
        <strain evidence="2">ATCC BAA-847</strain>
    </source>
</reference>
<sequence>MKKIVVSSALSALLVLPAMAFEVHNNDDTKVDIYGSIRGYVGYGESGKAGADAGYLIGIQNNSQFGVKFQKDKFKANVEWGAVEPGVDGNVGSTGWRQYWGSYTTSAGTILFGKTNTPTIDNGFTNDFFNNDNGSSGFGGIATGSRKIQIQYNVAGLSLALVEDETGDGRNGGAARPNQESPRIATSYTINDDKGKPIFKAAATYKYYNSNTIQGNVPAGTSAYHAWIGYKPTFGSSFLSLMANYGKNGHLYGEQLTRISTGGYHHSTLDVAGLDAQRAGARVEFGTKLSSDMGLIIGAGYQATFGGKGQKNALKTASEAKKDSMIHSYSAFIQLPYKVSSNFTFAPQVSFYQTIEGTSGARSNTTAGTNTFSGKETGVIAAARIKWDF</sequence>
<reference evidence="3" key="1">
    <citation type="submission" date="2008-08" db="EMBL/GenBank/DDBJ databases">
        <title>Annotation of Helicobacter cinaedi strain CCUG 18818.</title>
        <authorList>
            <consortium name="The Broad Institute Genome Sequencing Platform"/>
            <person name="Fox J.G."/>
            <person name="Shen Z."/>
            <person name="Charoenlap N."/>
            <person name="Schauer D.B."/>
            <person name="Ward D."/>
            <person name="Mehta T."/>
            <person name="Young S."/>
            <person name="Jaffe D."/>
            <person name="Gnerre S."/>
            <person name="Berlin A."/>
            <person name="Heiman D."/>
            <person name="Hepburn T."/>
            <person name="Shea T."/>
            <person name="Sykes S."/>
            <person name="Alvarado L."/>
            <person name="Kodira C."/>
            <person name="Borodovsky M."/>
            <person name="Lander E."/>
            <person name="Galagan J."/>
            <person name="Nusbaum C."/>
            <person name="Birren B."/>
        </authorList>
    </citation>
    <scope>NUCLEOTIDE SEQUENCE</scope>
    <source>
        <strain evidence="3">CCUG 18818</strain>
    </source>
</reference>
<feature type="chain" id="PRO_5042506026" description="Outer membrane protein" evidence="1">
    <location>
        <begin position="21"/>
        <end position="389"/>
    </location>
</feature>